<keyword evidence="7" id="KW-1185">Reference proteome</keyword>
<evidence type="ECO:0000256" key="4">
    <source>
        <dbReference type="ARBA" id="ARBA00023002"/>
    </source>
</evidence>
<dbReference type="Gene3D" id="3.90.700.10">
    <property type="entry name" value="Succinate dehydrogenase/fumarate reductase flavoprotein, catalytic domain"/>
    <property type="match status" value="1"/>
</dbReference>
<keyword evidence="3" id="KW-0274">FAD</keyword>
<dbReference type="InterPro" id="IPR003953">
    <property type="entry name" value="FAD-dep_OxRdtase_2_FAD-bd"/>
</dbReference>
<dbReference type="Gene3D" id="3.50.50.60">
    <property type="entry name" value="FAD/NAD(P)-binding domain"/>
    <property type="match status" value="2"/>
</dbReference>
<evidence type="ECO:0000256" key="3">
    <source>
        <dbReference type="ARBA" id="ARBA00022827"/>
    </source>
</evidence>
<dbReference type="PANTHER" id="PTHR43400:SF10">
    <property type="entry name" value="3-OXOSTEROID 1-DEHYDROGENASE"/>
    <property type="match status" value="1"/>
</dbReference>
<evidence type="ECO:0000313" key="6">
    <source>
        <dbReference type="EMBL" id="MDR5654802.1"/>
    </source>
</evidence>
<dbReference type="Proteomes" id="UP001247754">
    <property type="component" value="Unassembled WGS sequence"/>
</dbReference>
<dbReference type="Pfam" id="PF00890">
    <property type="entry name" value="FAD_binding_2"/>
    <property type="match status" value="1"/>
</dbReference>
<evidence type="ECO:0000256" key="1">
    <source>
        <dbReference type="ARBA" id="ARBA00001974"/>
    </source>
</evidence>
<name>A0ABU1FD81_9RHOB</name>
<protein>
    <submittedName>
        <fullName evidence="6">FAD-dependent oxidoreductase</fullName>
    </submittedName>
</protein>
<gene>
    <name evidence="6" type="ORF">RGD00_19500</name>
</gene>
<keyword evidence="2" id="KW-0285">Flavoprotein</keyword>
<keyword evidence="4" id="KW-0560">Oxidoreductase</keyword>
<reference evidence="6 7" key="1">
    <citation type="submission" date="2023-09" db="EMBL/GenBank/DDBJ databases">
        <title>Xinfangfangia sedmenti sp. nov., isolated the sedment.</title>
        <authorList>
            <person name="Xu L."/>
        </authorList>
    </citation>
    <scope>NUCLEOTIDE SEQUENCE [LARGE SCALE GENOMIC DNA]</scope>
    <source>
        <strain evidence="6 7">LG-4</strain>
    </source>
</reference>
<dbReference type="RefSeq" id="WP_310458947.1">
    <property type="nucleotide sequence ID" value="NZ_JAVKPH010000034.1"/>
</dbReference>
<evidence type="ECO:0000256" key="2">
    <source>
        <dbReference type="ARBA" id="ARBA00022630"/>
    </source>
</evidence>
<evidence type="ECO:0000313" key="7">
    <source>
        <dbReference type="Proteomes" id="UP001247754"/>
    </source>
</evidence>
<dbReference type="SUPFAM" id="SSF56425">
    <property type="entry name" value="Succinate dehydrogenase/fumarate reductase flavoprotein, catalytic domain"/>
    <property type="match status" value="1"/>
</dbReference>
<sequence>MGIPSTVDVIVLGSGAAGLSAAIVARHYGADVLMLERASVFGGSSAISGGVVWIPCNPLMESVGHKDTPEAAREYIASVTGNRFRPDLVDAFIENGAAMVQFMHDHSALRFVPRAVAPDYYPDRPGALAGGRSLDPQIYDGRRLGPWFARLRPPIREFLVLGGMMVNSRDIAHLMGTLRSPGDFRASSRLVLGYLAQRLRHPRGTRLVQGNSLVAQLLKSAVDTGVRMMSACDVTGLGNATGRADTVRFIHAGKEHIVTARRGIVLAGGGAPASADYVRKYTRTPDTHFTMAPAENSGGLLRLALDLGAQLAEDVVDPVNYAPVSLHRKADGTVARFPHLFLDRAKPGLIAVNTGGRRFVDEASSYHNFVNHMLDGAAGGTVPAWLICDERFLRKYGMGLVRPGIYPRKPYLDSGYLRKAATVEDLARSIGVPPEALAQTVSRHNGFAKTGVDEDFGKGSNIYDRYLGDANVDPNPCLAPIENAPFYAVQVFPGDIGTTVGLRTDGAARVLGRNGDPVAGLYAVGNDMNSVMSGTYPGSGITLGPALTFGYIAGRALGLQSIVPEGKE</sequence>
<organism evidence="6 7">
    <name type="scientific">Ruixingdingia sedimenti</name>
    <dbReference type="NCBI Taxonomy" id="3073604"/>
    <lineage>
        <taxon>Bacteria</taxon>
        <taxon>Pseudomonadati</taxon>
        <taxon>Pseudomonadota</taxon>
        <taxon>Alphaproteobacteria</taxon>
        <taxon>Rhodobacterales</taxon>
        <taxon>Paracoccaceae</taxon>
        <taxon>Ruixingdingia</taxon>
    </lineage>
</organism>
<dbReference type="InterPro" id="IPR050315">
    <property type="entry name" value="FAD-oxidoreductase_2"/>
</dbReference>
<comment type="cofactor">
    <cofactor evidence="1">
        <name>FAD</name>
        <dbReference type="ChEBI" id="CHEBI:57692"/>
    </cofactor>
</comment>
<evidence type="ECO:0000259" key="5">
    <source>
        <dbReference type="Pfam" id="PF00890"/>
    </source>
</evidence>
<dbReference type="PRINTS" id="PR00411">
    <property type="entry name" value="PNDRDTASEI"/>
</dbReference>
<accession>A0ABU1FD81</accession>
<proteinExistence type="predicted"/>
<feature type="domain" description="FAD-dependent oxidoreductase 2 FAD-binding" evidence="5">
    <location>
        <begin position="8"/>
        <end position="543"/>
    </location>
</feature>
<dbReference type="PANTHER" id="PTHR43400">
    <property type="entry name" value="FUMARATE REDUCTASE"/>
    <property type="match status" value="1"/>
</dbReference>
<dbReference type="SUPFAM" id="SSF51905">
    <property type="entry name" value="FAD/NAD(P)-binding domain"/>
    <property type="match status" value="1"/>
</dbReference>
<dbReference type="EMBL" id="JAVKPH010000034">
    <property type="protein sequence ID" value="MDR5654802.1"/>
    <property type="molecule type" value="Genomic_DNA"/>
</dbReference>
<dbReference type="InterPro" id="IPR036188">
    <property type="entry name" value="FAD/NAD-bd_sf"/>
</dbReference>
<comment type="caution">
    <text evidence="6">The sequence shown here is derived from an EMBL/GenBank/DDBJ whole genome shotgun (WGS) entry which is preliminary data.</text>
</comment>
<dbReference type="InterPro" id="IPR027477">
    <property type="entry name" value="Succ_DH/fumarate_Rdtase_cat_sf"/>
</dbReference>